<accession>A0A839EVL2</accession>
<reference evidence="4 5" key="1">
    <citation type="submission" date="2020-07" db="EMBL/GenBank/DDBJ databases">
        <title>Genomic Encyclopedia of Type Strains, Phase IV (KMG-V): Genome sequencing to study the core and pangenomes of soil and plant-associated prokaryotes.</title>
        <authorList>
            <person name="Whitman W."/>
        </authorList>
    </citation>
    <scope>NUCLEOTIDE SEQUENCE [LARGE SCALE GENOMIC DNA]</scope>
    <source>
        <strain evidence="4 5">RH2WT43</strain>
    </source>
</reference>
<keyword evidence="2" id="KW-1133">Transmembrane helix</keyword>
<feature type="compositionally biased region" description="Low complexity" evidence="1">
    <location>
        <begin position="68"/>
        <end position="118"/>
    </location>
</feature>
<dbReference type="RefSeq" id="WP_182530822.1">
    <property type="nucleotide sequence ID" value="NZ_JACGXL010000002.1"/>
</dbReference>
<feature type="region of interest" description="Disordered" evidence="1">
    <location>
        <begin position="12"/>
        <end position="33"/>
    </location>
</feature>
<feature type="transmembrane region" description="Helical" evidence="2">
    <location>
        <begin position="38"/>
        <end position="55"/>
    </location>
</feature>
<organism evidence="4 5">
    <name type="scientific">Dokdonella fugitiva</name>
    <dbReference type="NCBI Taxonomy" id="328517"/>
    <lineage>
        <taxon>Bacteria</taxon>
        <taxon>Pseudomonadati</taxon>
        <taxon>Pseudomonadota</taxon>
        <taxon>Gammaproteobacteria</taxon>
        <taxon>Lysobacterales</taxon>
        <taxon>Rhodanobacteraceae</taxon>
        <taxon>Dokdonella</taxon>
    </lineage>
</organism>
<protein>
    <submittedName>
        <fullName evidence="4">General secretion pathway protein B</fullName>
    </submittedName>
</protein>
<evidence type="ECO:0000256" key="2">
    <source>
        <dbReference type="SAM" id="Phobius"/>
    </source>
</evidence>
<dbReference type="AlphaFoldDB" id="A0A839EVL2"/>
<sequence length="306" mass="31424">MSLILEALKKSEQQRRLGEMPTLGTPAPMSRRRRSVRPVLTGLIVVALGAGWWFMRTPHTPPTDEAKPAAAAPAVDPTAATTPAAPPRAARAETKPPAARTVAPPAATAPVVVPMPTTDRPGAVTPPPNAALVGTPAAPAKPVTPPASTATASAPAGKSTAPKASADAKPTPAAKPGGDKASAAQANPAARDAKTATPDTKAPAPADTKSVADAKADAKPVPPKPAAPALPSVWELPYGTRKELPDLKLTMHVYSSVPAERFIVIEGARHVEGDDLGNGVVLHEISPDGMVLDFKGQRFLYPRDGR</sequence>
<comment type="caution">
    <text evidence="4">The sequence shown here is derived from an EMBL/GenBank/DDBJ whole genome shotgun (WGS) entry which is preliminary data.</text>
</comment>
<feature type="region of interest" description="Disordered" evidence="1">
    <location>
        <begin position="63"/>
        <end position="230"/>
    </location>
</feature>
<dbReference type="Pfam" id="PF16537">
    <property type="entry name" value="T2SSB"/>
    <property type="match status" value="1"/>
</dbReference>
<evidence type="ECO:0000313" key="5">
    <source>
        <dbReference type="Proteomes" id="UP000550401"/>
    </source>
</evidence>
<keyword evidence="2" id="KW-0472">Membrane</keyword>
<evidence type="ECO:0000256" key="1">
    <source>
        <dbReference type="SAM" id="MobiDB-lite"/>
    </source>
</evidence>
<feature type="compositionally biased region" description="Low complexity" evidence="1">
    <location>
        <begin position="195"/>
        <end position="209"/>
    </location>
</feature>
<evidence type="ECO:0000259" key="3">
    <source>
        <dbReference type="Pfam" id="PF16537"/>
    </source>
</evidence>
<dbReference type="Proteomes" id="UP000550401">
    <property type="component" value="Unassembled WGS sequence"/>
</dbReference>
<feature type="domain" description="Type II secretion system protein GspB C-terminal" evidence="3">
    <location>
        <begin position="244"/>
        <end position="299"/>
    </location>
</feature>
<dbReference type="GO" id="GO:0015627">
    <property type="term" value="C:type II protein secretion system complex"/>
    <property type="evidence" value="ECO:0007669"/>
    <property type="project" value="InterPro"/>
</dbReference>
<dbReference type="InterPro" id="IPR032389">
    <property type="entry name" value="GspB_C"/>
</dbReference>
<dbReference type="EMBL" id="JACGXL010000002">
    <property type="protein sequence ID" value="MBA8887785.1"/>
    <property type="molecule type" value="Genomic_DNA"/>
</dbReference>
<gene>
    <name evidence="4" type="ORF">FHW12_001999</name>
</gene>
<feature type="compositionally biased region" description="Low complexity" evidence="1">
    <location>
        <begin position="133"/>
        <end position="165"/>
    </location>
</feature>
<keyword evidence="2" id="KW-0812">Transmembrane</keyword>
<keyword evidence="5" id="KW-1185">Reference proteome</keyword>
<proteinExistence type="predicted"/>
<name>A0A839EVL2_9GAMM</name>
<evidence type="ECO:0000313" key="4">
    <source>
        <dbReference type="EMBL" id="MBA8887785.1"/>
    </source>
</evidence>